<name>A0A151NM57_ALLMI</name>
<protein>
    <submittedName>
        <fullName evidence="2">Uncharacterized protein</fullName>
    </submittedName>
</protein>
<evidence type="ECO:0000256" key="1">
    <source>
        <dbReference type="SAM" id="MobiDB-lite"/>
    </source>
</evidence>
<dbReference type="AlphaFoldDB" id="A0A151NM57"/>
<feature type="compositionally biased region" description="Basic and acidic residues" evidence="1">
    <location>
        <begin position="48"/>
        <end position="57"/>
    </location>
</feature>
<reference evidence="2 3" key="1">
    <citation type="journal article" date="2012" name="Genome Biol.">
        <title>Sequencing three crocodilian genomes to illuminate the evolution of archosaurs and amniotes.</title>
        <authorList>
            <person name="St John J.A."/>
            <person name="Braun E.L."/>
            <person name="Isberg S.R."/>
            <person name="Miles L.G."/>
            <person name="Chong A.Y."/>
            <person name="Gongora J."/>
            <person name="Dalzell P."/>
            <person name="Moran C."/>
            <person name="Bed'hom B."/>
            <person name="Abzhanov A."/>
            <person name="Burgess S.C."/>
            <person name="Cooksey A.M."/>
            <person name="Castoe T.A."/>
            <person name="Crawford N.G."/>
            <person name="Densmore L.D."/>
            <person name="Drew J.C."/>
            <person name="Edwards S.V."/>
            <person name="Faircloth B.C."/>
            <person name="Fujita M.K."/>
            <person name="Greenwold M.J."/>
            <person name="Hoffmann F.G."/>
            <person name="Howard J.M."/>
            <person name="Iguchi T."/>
            <person name="Janes D.E."/>
            <person name="Khan S.Y."/>
            <person name="Kohno S."/>
            <person name="de Koning A.J."/>
            <person name="Lance S.L."/>
            <person name="McCarthy F.M."/>
            <person name="McCormack J.E."/>
            <person name="Merchant M.E."/>
            <person name="Peterson D.G."/>
            <person name="Pollock D.D."/>
            <person name="Pourmand N."/>
            <person name="Raney B.J."/>
            <person name="Roessler K.A."/>
            <person name="Sanford J.R."/>
            <person name="Sawyer R.H."/>
            <person name="Schmidt C.J."/>
            <person name="Triplett E.W."/>
            <person name="Tuberville T.D."/>
            <person name="Venegas-Anaya M."/>
            <person name="Howard J.T."/>
            <person name="Jarvis E.D."/>
            <person name="Guillette L.J.Jr."/>
            <person name="Glenn T.C."/>
            <person name="Green R.E."/>
            <person name="Ray D.A."/>
        </authorList>
    </citation>
    <scope>NUCLEOTIDE SEQUENCE [LARGE SCALE GENOMIC DNA]</scope>
    <source>
        <strain evidence="2">KSC_2009_1</strain>
    </source>
</reference>
<keyword evidence="3" id="KW-1185">Reference proteome</keyword>
<comment type="caution">
    <text evidence="2">The sequence shown here is derived from an EMBL/GenBank/DDBJ whole genome shotgun (WGS) entry which is preliminary data.</text>
</comment>
<evidence type="ECO:0000313" key="2">
    <source>
        <dbReference type="EMBL" id="KYO37888.1"/>
    </source>
</evidence>
<sequence length="102" mass="11492">MILLCYVPLQLQQQEHPSGRGWGVGEEEPQGRYKCHDPRQSQPTLSKQAEDNQENKDMVVEKEIPEDRMMDVVGKKSTTIGEKGSLLITEEGDVESALLKPK</sequence>
<dbReference type="EMBL" id="AKHW03002566">
    <property type="protein sequence ID" value="KYO37888.1"/>
    <property type="molecule type" value="Genomic_DNA"/>
</dbReference>
<feature type="region of interest" description="Disordered" evidence="1">
    <location>
        <begin position="15"/>
        <end position="57"/>
    </location>
</feature>
<dbReference type="Proteomes" id="UP000050525">
    <property type="component" value="Unassembled WGS sequence"/>
</dbReference>
<accession>A0A151NM57</accession>
<feature type="compositionally biased region" description="Basic and acidic residues" evidence="1">
    <location>
        <begin position="29"/>
        <end position="39"/>
    </location>
</feature>
<organism evidence="2 3">
    <name type="scientific">Alligator mississippiensis</name>
    <name type="common">American alligator</name>
    <dbReference type="NCBI Taxonomy" id="8496"/>
    <lineage>
        <taxon>Eukaryota</taxon>
        <taxon>Metazoa</taxon>
        <taxon>Chordata</taxon>
        <taxon>Craniata</taxon>
        <taxon>Vertebrata</taxon>
        <taxon>Euteleostomi</taxon>
        <taxon>Archelosauria</taxon>
        <taxon>Archosauria</taxon>
        <taxon>Crocodylia</taxon>
        <taxon>Alligatoridae</taxon>
        <taxon>Alligatorinae</taxon>
        <taxon>Alligator</taxon>
    </lineage>
</organism>
<proteinExistence type="predicted"/>
<gene>
    <name evidence="2" type="ORF">Y1Q_0010328</name>
</gene>
<evidence type="ECO:0000313" key="3">
    <source>
        <dbReference type="Proteomes" id="UP000050525"/>
    </source>
</evidence>